<organism evidence="1 2">
    <name type="scientific">Cyphomyrmex costatus</name>
    <dbReference type="NCBI Taxonomy" id="456900"/>
    <lineage>
        <taxon>Eukaryota</taxon>
        <taxon>Metazoa</taxon>
        <taxon>Ecdysozoa</taxon>
        <taxon>Arthropoda</taxon>
        <taxon>Hexapoda</taxon>
        <taxon>Insecta</taxon>
        <taxon>Pterygota</taxon>
        <taxon>Neoptera</taxon>
        <taxon>Endopterygota</taxon>
        <taxon>Hymenoptera</taxon>
        <taxon>Apocrita</taxon>
        <taxon>Aculeata</taxon>
        <taxon>Formicoidea</taxon>
        <taxon>Formicidae</taxon>
        <taxon>Myrmicinae</taxon>
        <taxon>Cyphomyrmex</taxon>
    </lineage>
</organism>
<sequence length="76" mass="8535">MVPIRLVCRCSKEVGSFKVRAHILSMGDSEHGQVDSCSHVHREREVSLSREKASFSIRKDVSTAWCNESKNETGNT</sequence>
<proteinExistence type="predicted"/>
<reference evidence="1 2" key="1">
    <citation type="submission" date="2016-03" db="EMBL/GenBank/DDBJ databases">
        <title>Cyphomyrmex costatus WGS genome.</title>
        <authorList>
            <person name="Nygaard S."/>
            <person name="Hu H."/>
            <person name="Boomsma J."/>
            <person name="Zhang G."/>
        </authorList>
    </citation>
    <scope>NUCLEOTIDE SEQUENCE [LARGE SCALE GENOMIC DNA]</scope>
    <source>
        <strain evidence="1">MS0001</strain>
        <tissue evidence="1">Whole body</tissue>
    </source>
</reference>
<accession>A0A195CP35</accession>
<evidence type="ECO:0000313" key="1">
    <source>
        <dbReference type="EMBL" id="KYN02405.1"/>
    </source>
</evidence>
<name>A0A195CP35_9HYME</name>
<dbReference type="AlphaFoldDB" id="A0A195CP35"/>
<keyword evidence="2" id="KW-1185">Reference proteome</keyword>
<evidence type="ECO:0000313" key="2">
    <source>
        <dbReference type="Proteomes" id="UP000078542"/>
    </source>
</evidence>
<protein>
    <submittedName>
        <fullName evidence="1">Uncharacterized protein</fullName>
    </submittedName>
</protein>
<gene>
    <name evidence="1" type="ORF">ALC62_06785</name>
</gene>
<dbReference type="EMBL" id="KQ977481">
    <property type="protein sequence ID" value="KYN02405.1"/>
    <property type="molecule type" value="Genomic_DNA"/>
</dbReference>
<dbReference type="Proteomes" id="UP000078542">
    <property type="component" value="Unassembled WGS sequence"/>
</dbReference>